<name>A0A4Q1RHL9_9FIRM</name>
<evidence type="ECO:0000259" key="3">
    <source>
        <dbReference type="Pfam" id="PF01551"/>
    </source>
</evidence>
<dbReference type="SUPFAM" id="SSF51261">
    <property type="entry name" value="Duplicated hybrid motif"/>
    <property type="match status" value="1"/>
</dbReference>
<feature type="repeat" description="Cell wall-binding" evidence="2">
    <location>
        <begin position="315"/>
        <end position="334"/>
    </location>
</feature>
<keyword evidence="1" id="KW-0677">Repeat</keyword>
<feature type="repeat" description="Cell wall-binding" evidence="2">
    <location>
        <begin position="154"/>
        <end position="173"/>
    </location>
</feature>
<dbReference type="InterPro" id="IPR018337">
    <property type="entry name" value="Cell_wall/Cho-bd_repeat"/>
</dbReference>
<keyword evidence="5" id="KW-1185">Reference proteome</keyword>
<dbReference type="EMBL" id="SDKC01000001">
    <property type="protein sequence ID" value="RXS75108.1"/>
    <property type="molecule type" value="Genomic_DNA"/>
</dbReference>
<accession>A0A4Q1RHL9</accession>
<dbReference type="Proteomes" id="UP000290106">
    <property type="component" value="Unassembled WGS sequence"/>
</dbReference>
<dbReference type="RefSeq" id="WP_129257625.1">
    <property type="nucleotide sequence ID" value="NZ_SDKC01000001.1"/>
</dbReference>
<feature type="repeat" description="Cell wall-binding" evidence="2">
    <location>
        <begin position="255"/>
        <end position="274"/>
    </location>
</feature>
<feature type="repeat" description="Cell wall-binding" evidence="2">
    <location>
        <begin position="215"/>
        <end position="234"/>
    </location>
</feature>
<dbReference type="InterPro" id="IPR050570">
    <property type="entry name" value="Cell_wall_metabolism_enzyme"/>
</dbReference>
<dbReference type="Pfam" id="PF01473">
    <property type="entry name" value="Choline_bind_1"/>
    <property type="match status" value="3"/>
</dbReference>
<organism evidence="4 5">
    <name type="scientific">Blautia faecicola</name>
    <dbReference type="NCBI Taxonomy" id="2509240"/>
    <lineage>
        <taxon>Bacteria</taxon>
        <taxon>Bacillati</taxon>
        <taxon>Bacillota</taxon>
        <taxon>Clostridia</taxon>
        <taxon>Lachnospirales</taxon>
        <taxon>Lachnospiraceae</taxon>
        <taxon>Blautia</taxon>
    </lineage>
</organism>
<protein>
    <recommendedName>
        <fullName evidence="3">M23ase beta-sheet core domain-containing protein</fullName>
    </recommendedName>
</protein>
<dbReference type="InterPro" id="IPR011055">
    <property type="entry name" value="Dup_hybrid_motif"/>
</dbReference>
<evidence type="ECO:0000256" key="2">
    <source>
        <dbReference type="PROSITE-ProRule" id="PRU00591"/>
    </source>
</evidence>
<dbReference type="AlphaFoldDB" id="A0A4Q1RHL9"/>
<comment type="caution">
    <text evidence="4">The sequence shown here is derived from an EMBL/GenBank/DDBJ whole genome shotgun (WGS) entry which is preliminary data.</text>
</comment>
<dbReference type="GO" id="GO:0004222">
    <property type="term" value="F:metalloendopeptidase activity"/>
    <property type="evidence" value="ECO:0007669"/>
    <property type="project" value="TreeGrafter"/>
</dbReference>
<dbReference type="PANTHER" id="PTHR21666">
    <property type="entry name" value="PEPTIDASE-RELATED"/>
    <property type="match status" value="1"/>
</dbReference>
<feature type="repeat" description="Cell wall-binding" evidence="2">
    <location>
        <begin position="86"/>
        <end position="105"/>
    </location>
</feature>
<sequence length="490" mass="55626">MHDNKSQWFIQVFCGVLTAFALFIPLPAMVFAEDEQQEYVQESGQDVPESELSEKVGEIHTEDYTEGWVLIDDKSHWQYADGTFAYNTWIEDNGKKYYLDENGELDPSMVWHDPGWRLNFEGWWWQNEDGSYPTSCFKDINNVTYYFDSDGYMTVGWLFLDGSWYYFSDSGNMVTNGWIYVKGNWYYLDSSGAMRTGWQKIDGQWYYLQESGAMCTGWLQNGNSWYYLGSSGAMATDWVYVNGTWYYLNSSGEMVIGWQRIRGNWYFFQGSGAMSIGWQQAGGSWYYLNNSGAMLTGWIQINSGWFYLSESGAMVIGWQKIGDYWYYFRESGLMAADTWIDSYYLTSSGAWDPSVAYDNIYTWPCPGYTRISSDYGPRPRPTAGASSYHRGIDISAPEGATVTSIHRGTVQSYGYNGTMGNYVKISHGNGVVSVYMHMSRIANIHTGMSVSAGTTIGYVGSTGVATGAHLHLGILLNGNYVSPWNYISRP</sequence>
<dbReference type="Pfam" id="PF01551">
    <property type="entry name" value="Peptidase_M23"/>
    <property type="match status" value="1"/>
</dbReference>
<gene>
    <name evidence="4" type="ORF">ETP43_07675</name>
</gene>
<feature type="repeat" description="Cell wall-binding" evidence="2">
    <location>
        <begin position="275"/>
        <end position="294"/>
    </location>
</feature>
<dbReference type="PROSITE" id="PS51170">
    <property type="entry name" value="CW"/>
    <property type="match status" value="10"/>
</dbReference>
<feature type="repeat" description="Cell wall-binding" evidence="2">
    <location>
        <begin position="235"/>
        <end position="254"/>
    </location>
</feature>
<proteinExistence type="predicted"/>
<dbReference type="InterPro" id="IPR016047">
    <property type="entry name" value="M23ase_b-sheet_dom"/>
</dbReference>
<dbReference type="Pfam" id="PF19127">
    <property type="entry name" value="Choline_bind_3"/>
    <property type="match status" value="3"/>
</dbReference>
<evidence type="ECO:0000313" key="4">
    <source>
        <dbReference type="EMBL" id="RXS75108.1"/>
    </source>
</evidence>
<dbReference type="OrthoDB" id="177750at2"/>
<dbReference type="SUPFAM" id="SSF69360">
    <property type="entry name" value="Cell wall binding repeat"/>
    <property type="match status" value="2"/>
</dbReference>
<evidence type="ECO:0000313" key="5">
    <source>
        <dbReference type="Proteomes" id="UP000290106"/>
    </source>
</evidence>
<feature type="repeat" description="Cell wall-binding" evidence="2">
    <location>
        <begin position="295"/>
        <end position="314"/>
    </location>
</feature>
<dbReference type="PANTHER" id="PTHR21666:SF270">
    <property type="entry name" value="MUREIN HYDROLASE ACTIVATOR ENVC"/>
    <property type="match status" value="1"/>
</dbReference>
<feature type="repeat" description="Cell wall-binding" evidence="2">
    <location>
        <begin position="195"/>
        <end position="214"/>
    </location>
</feature>
<feature type="domain" description="M23ase beta-sheet core" evidence="3">
    <location>
        <begin position="388"/>
        <end position="483"/>
    </location>
</feature>
<dbReference type="CDD" id="cd12797">
    <property type="entry name" value="M23_peptidase"/>
    <property type="match status" value="1"/>
</dbReference>
<feature type="repeat" description="Cell wall-binding" evidence="2">
    <location>
        <begin position="175"/>
        <end position="194"/>
    </location>
</feature>
<reference evidence="4 5" key="1">
    <citation type="submission" date="2019-01" db="EMBL/GenBank/DDBJ databases">
        <title>Blautia sp. nov. KGMB01111 isolated human feces.</title>
        <authorList>
            <person name="Park J.-E."/>
            <person name="Kim J.-S."/>
            <person name="Park S.-H."/>
        </authorList>
    </citation>
    <scope>NUCLEOTIDE SEQUENCE [LARGE SCALE GENOMIC DNA]</scope>
    <source>
        <strain evidence="4 5">KGMB01111</strain>
    </source>
</reference>
<dbReference type="Gene3D" id="2.70.70.10">
    <property type="entry name" value="Glucose Permease (Domain IIA)"/>
    <property type="match status" value="1"/>
</dbReference>
<evidence type="ECO:0000256" key="1">
    <source>
        <dbReference type="ARBA" id="ARBA00022737"/>
    </source>
</evidence>
<dbReference type="Gene3D" id="2.10.270.10">
    <property type="entry name" value="Cholin Binding"/>
    <property type="match status" value="4"/>
</dbReference>